<dbReference type="InterPro" id="IPR014729">
    <property type="entry name" value="Rossmann-like_a/b/a_fold"/>
</dbReference>
<proteinExistence type="inferred from homology"/>
<feature type="domain" description="Glutamyl/glutaminyl-tRNA synthetase class Ib catalytic" evidence="10">
    <location>
        <begin position="11"/>
        <end position="330"/>
    </location>
</feature>
<feature type="short sequence motif" description="'KMSKS' region" evidence="8">
    <location>
        <begin position="262"/>
        <end position="266"/>
    </location>
</feature>
<keyword evidence="5 8" id="KW-0067">ATP-binding</keyword>
<evidence type="ECO:0000256" key="2">
    <source>
        <dbReference type="ARBA" id="ARBA00022490"/>
    </source>
</evidence>
<dbReference type="InterPro" id="IPR020752">
    <property type="entry name" value="Glu-tRNA-synth_I_codon-bd_sub1"/>
</dbReference>
<keyword evidence="6 8" id="KW-0648">Protein biosynthesis</keyword>
<dbReference type="GO" id="GO:0006424">
    <property type="term" value="P:glutamyl-tRNA aminoacylation"/>
    <property type="evidence" value="ECO:0007669"/>
    <property type="project" value="UniProtKB-UniRule"/>
</dbReference>
<dbReference type="AlphaFoldDB" id="A0A1G2IZ21"/>
<dbReference type="Proteomes" id="UP000178650">
    <property type="component" value="Unassembled WGS sequence"/>
</dbReference>
<reference evidence="12 13" key="1">
    <citation type="journal article" date="2016" name="Nat. Commun.">
        <title>Thousands of microbial genomes shed light on interconnected biogeochemical processes in an aquifer system.</title>
        <authorList>
            <person name="Anantharaman K."/>
            <person name="Brown C.T."/>
            <person name="Hug L.A."/>
            <person name="Sharon I."/>
            <person name="Castelle C.J."/>
            <person name="Probst A.J."/>
            <person name="Thomas B.C."/>
            <person name="Singh A."/>
            <person name="Wilkins M.J."/>
            <person name="Karaoz U."/>
            <person name="Brodie E.L."/>
            <person name="Williams K.H."/>
            <person name="Hubbard S.S."/>
            <person name="Banfield J.F."/>
        </authorList>
    </citation>
    <scope>NUCLEOTIDE SEQUENCE [LARGE SCALE GENOMIC DNA]</scope>
</reference>
<dbReference type="EMBL" id="MHPJ01000004">
    <property type="protein sequence ID" value="OGZ79378.1"/>
    <property type="molecule type" value="Genomic_DNA"/>
</dbReference>
<gene>
    <name evidence="8" type="primary">gltX</name>
    <name evidence="12" type="ORF">A2358_00225</name>
</gene>
<comment type="subcellular location">
    <subcellularLocation>
        <location evidence="8">Cytoplasm</location>
    </subcellularLocation>
</comment>
<dbReference type="EC" id="6.1.1.17" evidence="8"/>
<evidence type="ECO:0000256" key="9">
    <source>
        <dbReference type="SAM" id="MobiDB-lite"/>
    </source>
</evidence>
<dbReference type="InterPro" id="IPR008925">
    <property type="entry name" value="aa_tRNA-synth_I_cd-bd_sf"/>
</dbReference>
<evidence type="ECO:0000256" key="8">
    <source>
        <dbReference type="HAMAP-Rule" id="MF_00022"/>
    </source>
</evidence>
<evidence type="ECO:0000313" key="13">
    <source>
        <dbReference type="Proteomes" id="UP000178650"/>
    </source>
</evidence>
<dbReference type="PANTHER" id="PTHR43311">
    <property type="entry name" value="GLUTAMATE--TRNA LIGASE"/>
    <property type="match status" value="1"/>
</dbReference>
<comment type="similarity">
    <text evidence="1 8">Belongs to the class-I aminoacyl-tRNA synthetase family. Glutamate--tRNA ligase type 1 subfamily.</text>
</comment>
<feature type="binding site" evidence="8">
    <location>
        <position position="265"/>
    </location>
    <ligand>
        <name>ATP</name>
        <dbReference type="ChEBI" id="CHEBI:30616"/>
    </ligand>
</feature>
<feature type="short sequence motif" description="'HIGH' region" evidence="8">
    <location>
        <begin position="18"/>
        <end position="28"/>
    </location>
</feature>
<feature type="domain" description="Aminoacyl-tRNA synthetase class I anticodon-binding" evidence="11">
    <location>
        <begin position="344"/>
        <end position="512"/>
    </location>
</feature>
<dbReference type="STRING" id="1802223.A2358_00225"/>
<dbReference type="GO" id="GO:0000049">
    <property type="term" value="F:tRNA binding"/>
    <property type="evidence" value="ECO:0007669"/>
    <property type="project" value="InterPro"/>
</dbReference>
<keyword evidence="7 8" id="KW-0030">Aminoacyl-tRNA synthetase</keyword>
<evidence type="ECO:0000256" key="6">
    <source>
        <dbReference type="ARBA" id="ARBA00022917"/>
    </source>
</evidence>
<name>A0A1G2IZ21_9BACT</name>
<evidence type="ECO:0000256" key="7">
    <source>
        <dbReference type="ARBA" id="ARBA00023146"/>
    </source>
</evidence>
<keyword evidence="2 8" id="KW-0963">Cytoplasm</keyword>
<feature type="region of interest" description="Disordered" evidence="9">
    <location>
        <begin position="1"/>
        <end position="22"/>
    </location>
</feature>
<evidence type="ECO:0000256" key="3">
    <source>
        <dbReference type="ARBA" id="ARBA00022598"/>
    </source>
</evidence>
<dbReference type="HAMAP" id="MF_00022">
    <property type="entry name" value="Glu_tRNA_synth_type1"/>
    <property type="match status" value="1"/>
</dbReference>
<dbReference type="InterPro" id="IPR033910">
    <property type="entry name" value="GluRS_core"/>
</dbReference>
<dbReference type="CDD" id="cd00808">
    <property type="entry name" value="GluRS_core"/>
    <property type="match status" value="1"/>
</dbReference>
<evidence type="ECO:0000313" key="12">
    <source>
        <dbReference type="EMBL" id="OGZ79378.1"/>
    </source>
</evidence>
<comment type="catalytic activity">
    <reaction evidence="8">
        <text>tRNA(Glu) + L-glutamate + ATP = L-glutamyl-tRNA(Glu) + AMP + diphosphate</text>
        <dbReference type="Rhea" id="RHEA:23540"/>
        <dbReference type="Rhea" id="RHEA-COMP:9663"/>
        <dbReference type="Rhea" id="RHEA-COMP:9680"/>
        <dbReference type="ChEBI" id="CHEBI:29985"/>
        <dbReference type="ChEBI" id="CHEBI:30616"/>
        <dbReference type="ChEBI" id="CHEBI:33019"/>
        <dbReference type="ChEBI" id="CHEBI:78442"/>
        <dbReference type="ChEBI" id="CHEBI:78520"/>
        <dbReference type="ChEBI" id="CHEBI:456215"/>
        <dbReference type="EC" id="6.1.1.17"/>
    </reaction>
</comment>
<dbReference type="FunFam" id="3.40.50.620:FF:000045">
    <property type="entry name" value="Glutamate--tRNA ligase, mitochondrial"/>
    <property type="match status" value="1"/>
</dbReference>
<evidence type="ECO:0000256" key="1">
    <source>
        <dbReference type="ARBA" id="ARBA00007894"/>
    </source>
</evidence>
<dbReference type="InterPro" id="IPR020058">
    <property type="entry name" value="Glu/Gln-tRNA-synth_Ib_cat-dom"/>
</dbReference>
<dbReference type="PRINTS" id="PR00987">
    <property type="entry name" value="TRNASYNTHGLU"/>
</dbReference>
<dbReference type="Pfam" id="PF00749">
    <property type="entry name" value="tRNA-synt_1c"/>
    <property type="match status" value="1"/>
</dbReference>
<dbReference type="InterPro" id="IPR049940">
    <property type="entry name" value="GluQ/Sye"/>
</dbReference>
<comment type="caution">
    <text evidence="12">The sequence shown here is derived from an EMBL/GenBank/DDBJ whole genome shotgun (WGS) entry which is preliminary data.</text>
</comment>
<dbReference type="NCBIfam" id="TIGR00464">
    <property type="entry name" value="gltX_bact"/>
    <property type="match status" value="1"/>
</dbReference>
<dbReference type="GO" id="GO:0004818">
    <property type="term" value="F:glutamate-tRNA ligase activity"/>
    <property type="evidence" value="ECO:0007669"/>
    <property type="project" value="UniProtKB-UniRule"/>
</dbReference>
<comment type="caution">
    <text evidence="8">Lacks conserved residue(s) required for the propagation of feature annotation.</text>
</comment>
<dbReference type="Gene3D" id="1.10.8.70">
    <property type="entry name" value="Glutamate-tRNA synthetase, class I, anticodon-binding domain 1"/>
    <property type="match status" value="1"/>
</dbReference>
<organism evidence="12 13">
    <name type="scientific">Candidatus Staskawiczbacteria bacterium RIFOXYB1_FULL_37_44</name>
    <dbReference type="NCBI Taxonomy" id="1802223"/>
    <lineage>
        <taxon>Bacteria</taxon>
        <taxon>Candidatus Staskawicziibacteriota</taxon>
    </lineage>
</organism>
<feature type="compositionally biased region" description="Basic and acidic residues" evidence="9">
    <location>
        <begin position="1"/>
        <end position="14"/>
    </location>
</feature>
<sequence length="515" mass="59101">MKKETKKLDREVRTRIAPSPTGPAHIGTARTALFNYLFAKNPPGGGKGKFILRIEDTDKERSLQKWTDEVIEQLKWLGIEWDEGPDIGGTFGPYKQSQRAEIYKKYLEKLFTEDKAYYCFCTEEELENKRQEQMSRGLAPKYDGACTRLSAEIIKKNLTEKKPSVIRFRVENKKIKFNDLIRGDVEFDAGLLGDVVIAKNFENPLYHFAVVVDDFEMKISHVIRGEEHLSNTPRQILLQKALGFNTPIYAHLPLMLNMDKSKMSKRQGDVAVSDYHNNGYLPEALINFMVLLGWNPGTEKEIFSLSQLKKEFSVEKVQKAGAIFNVTRLDFLNGFYIREKDIKKLAELCKPYLKEAGLLITGQVSENTLEKIIEVSKTRMKKLLDIVELSDFFFKENLSFDKNLLKWSKMEDTDVKEALLLCLPDGRQATNKKSLGDLNPKKGEWTVQKIKEVLEDAAVEFNKQKNYPGKNRGFLLWPLRVALSGKQFSPSPFEIAEILGREKTLERINEAIKLL</sequence>
<dbReference type="InterPro" id="IPR004527">
    <property type="entry name" value="Glu-tRNA-ligase_bac/mito"/>
</dbReference>
<protein>
    <recommendedName>
        <fullName evidence="8">Glutamate--tRNA ligase</fullName>
        <ecNumber evidence="8">6.1.1.17</ecNumber>
    </recommendedName>
    <alternativeName>
        <fullName evidence="8">Glutamyl-tRNA synthetase</fullName>
        <shortName evidence="8">GluRS</shortName>
    </alternativeName>
</protein>
<dbReference type="SUPFAM" id="SSF52374">
    <property type="entry name" value="Nucleotidylyl transferase"/>
    <property type="match status" value="1"/>
</dbReference>
<dbReference type="Gene3D" id="3.40.50.620">
    <property type="entry name" value="HUPs"/>
    <property type="match status" value="1"/>
</dbReference>
<comment type="function">
    <text evidence="8">Catalyzes the attachment of glutamate to tRNA(Glu) in a two-step reaction: glutamate is first activated by ATP to form Glu-AMP and then transferred to the acceptor end of tRNA(Glu).</text>
</comment>
<dbReference type="Gene3D" id="1.10.10.350">
    <property type="match status" value="1"/>
</dbReference>
<dbReference type="InterPro" id="IPR000924">
    <property type="entry name" value="Glu/Gln-tRNA-synth"/>
</dbReference>
<comment type="subunit">
    <text evidence="8">Monomer.</text>
</comment>
<evidence type="ECO:0000259" key="10">
    <source>
        <dbReference type="Pfam" id="PF00749"/>
    </source>
</evidence>
<evidence type="ECO:0000256" key="4">
    <source>
        <dbReference type="ARBA" id="ARBA00022741"/>
    </source>
</evidence>
<evidence type="ECO:0000256" key="5">
    <source>
        <dbReference type="ARBA" id="ARBA00022840"/>
    </source>
</evidence>
<dbReference type="PANTHER" id="PTHR43311:SF2">
    <property type="entry name" value="GLUTAMATE--TRNA LIGASE, MITOCHONDRIAL-RELATED"/>
    <property type="match status" value="1"/>
</dbReference>
<dbReference type="InterPro" id="IPR045462">
    <property type="entry name" value="aa-tRNA-synth_I_cd-bd"/>
</dbReference>
<accession>A0A1G2IZ21</accession>
<dbReference type="GO" id="GO:0005737">
    <property type="term" value="C:cytoplasm"/>
    <property type="evidence" value="ECO:0007669"/>
    <property type="project" value="UniProtKB-SubCell"/>
</dbReference>
<keyword evidence="4 8" id="KW-0547">Nucleotide-binding</keyword>
<dbReference type="GO" id="GO:0008270">
    <property type="term" value="F:zinc ion binding"/>
    <property type="evidence" value="ECO:0007669"/>
    <property type="project" value="InterPro"/>
</dbReference>
<dbReference type="InterPro" id="IPR020751">
    <property type="entry name" value="aa-tRNA-synth_I_codon-bd_sub2"/>
</dbReference>
<keyword evidence="3 8" id="KW-0436">Ligase</keyword>
<dbReference type="GO" id="GO:0005524">
    <property type="term" value="F:ATP binding"/>
    <property type="evidence" value="ECO:0007669"/>
    <property type="project" value="UniProtKB-UniRule"/>
</dbReference>
<dbReference type="SUPFAM" id="SSF48163">
    <property type="entry name" value="An anticodon-binding domain of class I aminoacyl-tRNA synthetases"/>
    <property type="match status" value="1"/>
</dbReference>
<evidence type="ECO:0000259" key="11">
    <source>
        <dbReference type="Pfam" id="PF19269"/>
    </source>
</evidence>
<dbReference type="Pfam" id="PF19269">
    <property type="entry name" value="Anticodon_2"/>
    <property type="match status" value="1"/>
</dbReference>